<dbReference type="PROSITE" id="PS01001">
    <property type="entry name" value="SDH_CYT_2"/>
    <property type="match status" value="1"/>
</dbReference>
<keyword evidence="7 12" id="KW-0479">Metal-binding</keyword>
<comment type="caution">
    <text evidence="14">The sequence shown here is derived from an EMBL/GenBank/DDBJ whole genome shotgun (WGS) entry which is preliminary data.</text>
</comment>
<keyword evidence="5 12" id="KW-0349">Heme</keyword>
<evidence type="ECO:0000256" key="12">
    <source>
        <dbReference type="PIRSR" id="PIRSR000178-1"/>
    </source>
</evidence>
<dbReference type="PANTHER" id="PTHR10978">
    <property type="entry name" value="SUCCINATE DEHYDROGENASE CYTOCHROME B560 SUBUNIT"/>
    <property type="match status" value="1"/>
</dbReference>
<dbReference type="AlphaFoldDB" id="A0A7X1ZEF6"/>
<dbReference type="PANTHER" id="PTHR10978:SF5">
    <property type="entry name" value="SUCCINATE DEHYDROGENASE CYTOCHROME B560 SUBUNIT, MITOCHONDRIAL"/>
    <property type="match status" value="1"/>
</dbReference>
<dbReference type="GO" id="GO:0009055">
    <property type="term" value="F:electron transfer activity"/>
    <property type="evidence" value="ECO:0007669"/>
    <property type="project" value="InterPro"/>
</dbReference>
<keyword evidence="6 13" id="KW-0812">Transmembrane</keyword>
<evidence type="ECO:0000256" key="8">
    <source>
        <dbReference type="ARBA" id="ARBA00022989"/>
    </source>
</evidence>
<feature type="transmembrane region" description="Helical" evidence="13">
    <location>
        <begin position="21"/>
        <end position="48"/>
    </location>
</feature>
<dbReference type="Proteomes" id="UP000434582">
    <property type="component" value="Unassembled WGS sequence"/>
</dbReference>
<evidence type="ECO:0000256" key="4">
    <source>
        <dbReference type="ARBA" id="ARBA00020076"/>
    </source>
</evidence>
<reference evidence="14 15" key="1">
    <citation type="submission" date="2019-10" db="EMBL/GenBank/DDBJ databases">
        <title>Draft whole-genome sequence of the purple nonsulfur photosynthetic bacterium Roseospira navarrensis DSM 15114.</title>
        <authorList>
            <person name="Kyndt J.A."/>
            <person name="Meyer T.E."/>
        </authorList>
    </citation>
    <scope>NUCLEOTIDE SEQUENCE [LARGE SCALE GENOMIC DNA]</scope>
    <source>
        <strain evidence="14 15">DSM 15114</strain>
    </source>
</reference>
<keyword evidence="15" id="KW-1185">Reference proteome</keyword>
<keyword evidence="9 12" id="KW-0408">Iron</keyword>
<feature type="transmembrane region" description="Helical" evidence="13">
    <location>
        <begin position="68"/>
        <end position="86"/>
    </location>
</feature>
<dbReference type="InterPro" id="IPR034804">
    <property type="entry name" value="SQR/QFR_C/D"/>
</dbReference>
<dbReference type="InterPro" id="IPR018495">
    <property type="entry name" value="Succ_DH_cyt_bsu_CS"/>
</dbReference>
<dbReference type="Pfam" id="PF01127">
    <property type="entry name" value="Sdh_cyt"/>
    <property type="match status" value="1"/>
</dbReference>
<evidence type="ECO:0000256" key="7">
    <source>
        <dbReference type="ARBA" id="ARBA00022723"/>
    </source>
</evidence>
<proteinExistence type="inferred from homology"/>
<comment type="function">
    <text evidence="1">Membrane-anchoring subunit of succinate dehydrogenase (SDH).</text>
</comment>
<dbReference type="SUPFAM" id="SSF81343">
    <property type="entry name" value="Fumarate reductase respiratory complex transmembrane subunits"/>
    <property type="match status" value="1"/>
</dbReference>
<comment type="similarity">
    <text evidence="3">Belongs to the cytochrome b560 family.</text>
</comment>
<accession>A0A7X1ZEF6</accession>
<feature type="transmembrane region" description="Helical" evidence="13">
    <location>
        <begin position="107"/>
        <end position="131"/>
    </location>
</feature>
<sequence>MPTRERPLSPHLQVYKLHTKIAPVLSISHRITGMLMFVIGTLFVVYWLGAAAYGPESFASAQAVFGSPLGYLVLFGWTVVLMYHLCNGIRHLVWDAGHQVSIAGVRLTGMVMLAAVAALTALIWIVGLAVAL</sequence>
<organism evidence="14 15">
    <name type="scientific">Roseospira navarrensis</name>
    <dbReference type="NCBI Taxonomy" id="140058"/>
    <lineage>
        <taxon>Bacteria</taxon>
        <taxon>Pseudomonadati</taxon>
        <taxon>Pseudomonadota</taxon>
        <taxon>Alphaproteobacteria</taxon>
        <taxon>Rhodospirillales</taxon>
        <taxon>Rhodospirillaceae</taxon>
        <taxon>Roseospira</taxon>
    </lineage>
</organism>
<dbReference type="GO" id="GO:0046872">
    <property type="term" value="F:metal ion binding"/>
    <property type="evidence" value="ECO:0007669"/>
    <property type="project" value="UniProtKB-KW"/>
</dbReference>
<dbReference type="OrthoDB" id="9799441at2"/>
<dbReference type="InterPro" id="IPR014314">
    <property type="entry name" value="Succ_DH_cytb556"/>
</dbReference>
<dbReference type="CDD" id="cd03499">
    <property type="entry name" value="SQR_TypeC_SdhC"/>
    <property type="match status" value="1"/>
</dbReference>
<evidence type="ECO:0000256" key="10">
    <source>
        <dbReference type="ARBA" id="ARBA00023136"/>
    </source>
</evidence>
<name>A0A7X1ZEF6_9PROT</name>
<dbReference type="InterPro" id="IPR000701">
    <property type="entry name" value="SuccDH_FuR_B_TM-su"/>
</dbReference>
<keyword evidence="10 13" id="KW-0472">Membrane</keyword>
<dbReference type="GO" id="GO:0016020">
    <property type="term" value="C:membrane"/>
    <property type="evidence" value="ECO:0007669"/>
    <property type="project" value="UniProtKB-SubCell"/>
</dbReference>
<dbReference type="GO" id="GO:0006099">
    <property type="term" value="P:tricarboxylic acid cycle"/>
    <property type="evidence" value="ECO:0007669"/>
    <property type="project" value="InterPro"/>
</dbReference>
<protein>
    <recommendedName>
        <fullName evidence="4">Succinate dehydrogenase cytochrome b556 subunit</fullName>
    </recommendedName>
</protein>
<evidence type="ECO:0000256" key="9">
    <source>
        <dbReference type="ARBA" id="ARBA00023004"/>
    </source>
</evidence>
<dbReference type="Gene3D" id="1.20.1300.10">
    <property type="entry name" value="Fumarate reductase/succinate dehydrogenase, transmembrane subunit"/>
    <property type="match status" value="1"/>
</dbReference>
<evidence type="ECO:0000256" key="3">
    <source>
        <dbReference type="ARBA" id="ARBA00007244"/>
    </source>
</evidence>
<dbReference type="RefSeq" id="WP_153341553.1">
    <property type="nucleotide sequence ID" value="NZ_WIVE01000008.1"/>
</dbReference>
<evidence type="ECO:0000256" key="1">
    <source>
        <dbReference type="ARBA" id="ARBA00004050"/>
    </source>
</evidence>
<evidence type="ECO:0000256" key="11">
    <source>
        <dbReference type="ARBA" id="ARBA00025912"/>
    </source>
</evidence>
<evidence type="ECO:0000256" key="6">
    <source>
        <dbReference type="ARBA" id="ARBA00022692"/>
    </source>
</evidence>
<feature type="binding site" description="axial binding residue" evidence="12">
    <location>
        <position position="84"/>
    </location>
    <ligand>
        <name>heme</name>
        <dbReference type="ChEBI" id="CHEBI:30413"/>
        <note>ligand shared with second transmembrane subunit</note>
    </ligand>
    <ligandPart>
        <name>Fe</name>
        <dbReference type="ChEBI" id="CHEBI:18248"/>
    </ligandPart>
</feature>
<evidence type="ECO:0000256" key="5">
    <source>
        <dbReference type="ARBA" id="ARBA00022617"/>
    </source>
</evidence>
<dbReference type="EMBL" id="WIVE01000008">
    <property type="protein sequence ID" value="MQX35745.1"/>
    <property type="molecule type" value="Genomic_DNA"/>
</dbReference>
<evidence type="ECO:0000256" key="2">
    <source>
        <dbReference type="ARBA" id="ARBA00004141"/>
    </source>
</evidence>
<evidence type="ECO:0000256" key="13">
    <source>
        <dbReference type="SAM" id="Phobius"/>
    </source>
</evidence>
<gene>
    <name evidence="14" type="primary">sdhC</name>
    <name evidence="14" type="ORF">GHC57_04350</name>
</gene>
<dbReference type="PIRSF" id="PIRSF000178">
    <property type="entry name" value="SDH_cyt_b560"/>
    <property type="match status" value="1"/>
</dbReference>
<comment type="cofactor">
    <cofactor evidence="12">
        <name>heme</name>
        <dbReference type="ChEBI" id="CHEBI:30413"/>
    </cofactor>
    <text evidence="12">The heme is bound between the two transmembrane subunits.</text>
</comment>
<dbReference type="NCBIfam" id="TIGR02970">
    <property type="entry name" value="succ_dehyd_cytB"/>
    <property type="match status" value="1"/>
</dbReference>
<keyword evidence="8 13" id="KW-1133">Transmembrane helix</keyword>
<evidence type="ECO:0000313" key="14">
    <source>
        <dbReference type="EMBL" id="MQX35745.1"/>
    </source>
</evidence>
<evidence type="ECO:0000313" key="15">
    <source>
        <dbReference type="Proteomes" id="UP000434582"/>
    </source>
</evidence>
<comment type="subcellular location">
    <subcellularLocation>
        <location evidence="2">Membrane</location>
        <topology evidence="2">Multi-pass membrane protein</topology>
    </subcellularLocation>
</comment>
<comment type="subunit">
    <text evidence="11">Part of an enzyme complex containing four subunits: a flavoprotein, an iron-sulfur protein, plus two membrane-anchoring proteins, SdhC and SdhD. The complex can form homotrimers.</text>
</comment>